<evidence type="ECO:0000256" key="1">
    <source>
        <dbReference type="SAM" id="SignalP"/>
    </source>
</evidence>
<dbReference type="RefSeq" id="WP_132291587.1">
    <property type="nucleotide sequence ID" value="NZ_SMFU01000008.1"/>
</dbReference>
<feature type="signal peptide" evidence="1">
    <location>
        <begin position="1"/>
        <end position="23"/>
    </location>
</feature>
<reference evidence="2 3" key="1">
    <citation type="submission" date="2019-03" db="EMBL/GenBank/DDBJ databases">
        <title>Genomic Encyclopedia of Archaeal and Bacterial Type Strains, Phase II (KMG-II): from individual species to whole genera.</title>
        <authorList>
            <person name="Goeker M."/>
        </authorList>
    </citation>
    <scope>NUCLEOTIDE SEQUENCE [LARGE SCALE GENOMIC DNA]</scope>
    <source>
        <strain evidence="2 3">DSM 27697</strain>
    </source>
</reference>
<dbReference type="Proteomes" id="UP000294546">
    <property type="component" value="Unassembled WGS sequence"/>
</dbReference>
<accession>A0A4R1GGS7</accession>
<proteinExistence type="predicted"/>
<comment type="caution">
    <text evidence="2">The sequence shown here is derived from an EMBL/GenBank/DDBJ whole genome shotgun (WGS) entry which is preliminary data.</text>
</comment>
<sequence>MSRVKSAIFTAVLASAFSVSVLAGRCPMDAKAVEEGLASAEISDEARSKIMQLHDEGLAAHNAGNHAEAEEKLGEALRMLSNPSDM</sequence>
<organism evidence="2 3">
    <name type="scientific">Marinobacterium mangrovicola</name>
    <dbReference type="NCBI Taxonomy" id="1476959"/>
    <lineage>
        <taxon>Bacteria</taxon>
        <taxon>Pseudomonadati</taxon>
        <taxon>Pseudomonadota</taxon>
        <taxon>Gammaproteobacteria</taxon>
        <taxon>Oceanospirillales</taxon>
        <taxon>Oceanospirillaceae</taxon>
        <taxon>Marinobacterium</taxon>
    </lineage>
</organism>
<dbReference type="OrthoDB" id="8480939at2"/>
<evidence type="ECO:0008006" key="4">
    <source>
        <dbReference type="Google" id="ProtNLM"/>
    </source>
</evidence>
<keyword evidence="1" id="KW-0732">Signal</keyword>
<evidence type="ECO:0000313" key="2">
    <source>
        <dbReference type="EMBL" id="TCK07268.1"/>
    </source>
</evidence>
<dbReference type="AlphaFoldDB" id="A0A4R1GGS7"/>
<protein>
    <recommendedName>
        <fullName evidence="4">Tetratricopeptide repeat protein</fullName>
    </recommendedName>
</protein>
<name>A0A4R1GGS7_9GAMM</name>
<feature type="chain" id="PRO_5021008912" description="Tetratricopeptide repeat protein" evidence="1">
    <location>
        <begin position="24"/>
        <end position="86"/>
    </location>
</feature>
<keyword evidence="3" id="KW-1185">Reference proteome</keyword>
<dbReference type="EMBL" id="SMFU01000008">
    <property type="protein sequence ID" value="TCK07268.1"/>
    <property type="molecule type" value="Genomic_DNA"/>
</dbReference>
<evidence type="ECO:0000313" key="3">
    <source>
        <dbReference type="Proteomes" id="UP000294546"/>
    </source>
</evidence>
<gene>
    <name evidence="2" type="ORF">CLV83_2130</name>
</gene>